<feature type="domain" description="Metalloprotease TldD/E N-terminal" evidence="2">
    <location>
        <begin position="32"/>
        <end position="92"/>
    </location>
</feature>
<name>A0A841GK80_9BACT</name>
<dbReference type="PANTHER" id="PTHR43666">
    <property type="entry name" value="TLDD PROTEIN"/>
    <property type="match status" value="1"/>
</dbReference>
<evidence type="ECO:0000259" key="3">
    <source>
        <dbReference type="Pfam" id="PF19289"/>
    </source>
</evidence>
<dbReference type="InterPro" id="IPR035068">
    <property type="entry name" value="TldD/PmbA_N"/>
</dbReference>
<keyword evidence="5" id="KW-0645">Protease</keyword>
<proteinExistence type="inferred from homology"/>
<evidence type="ECO:0000256" key="1">
    <source>
        <dbReference type="ARBA" id="ARBA00005836"/>
    </source>
</evidence>
<dbReference type="AlphaFoldDB" id="A0A841GK80"/>
<evidence type="ECO:0000259" key="4">
    <source>
        <dbReference type="Pfam" id="PF19290"/>
    </source>
</evidence>
<dbReference type="InterPro" id="IPR002510">
    <property type="entry name" value="Metalloprtase-TldD/E_N"/>
</dbReference>
<keyword evidence="6" id="KW-1185">Reference proteome</keyword>
<accession>A0A841GK80</accession>
<dbReference type="Pfam" id="PF19290">
    <property type="entry name" value="PmbA_TldD_2nd"/>
    <property type="match status" value="1"/>
</dbReference>
<dbReference type="Pfam" id="PF01523">
    <property type="entry name" value="PmbA_TldD_1st"/>
    <property type="match status" value="1"/>
</dbReference>
<dbReference type="GO" id="GO:0008237">
    <property type="term" value="F:metallopeptidase activity"/>
    <property type="evidence" value="ECO:0007669"/>
    <property type="project" value="InterPro"/>
</dbReference>
<feature type="domain" description="Metalloprotease TldD/E central" evidence="4">
    <location>
        <begin position="147"/>
        <end position="216"/>
    </location>
</feature>
<dbReference type="Proteomes" id="UP000582837">
    <property type="component" value="Unassembled WGS sequence"/>
</dbReference>
<dbReference type="EMBL" id="JACHIA010000001">
    <property type="protein sequence ID" value="MBB6068997.1"/>
    <property type="molecule type" value="Genomic_DNA"/>
</dbReference>
<dbReference type="InterPro" id="IPR045570">
    <property type="entry name" value="Metalloprtase-TldD/E_cen_dom"/>
</dbReference>
<dbReference type="InterPro" id="IPR045569">
    <property type="entry name" value="Metalloprtase-TldD/E_C"/>
</dbReference>
<dbReference type="SUPFAM" id="SSF111283">
    <property type="entry name" value="Putative modulator of DNA gyrase, PmbA/TldD"/>
    <property type="match status" value="1"/>
</dbReference>
<gene>
    <name evidence="5" type="ORF">HNQ61_000608</name>
</gene>
<reference evidence="5 6" key="1">
    <citation type="submission" date="2020-08" db="EMBL/GenBank/DDBJ databases">
        <title>Genomic Encyclopedia of Type Strains, Phase IV (KMG-IV): sequencing the most valuable type-strain genomes for metagenomic binning, comparative biology and taxonomic classification.</title>
        <authorList>
            <person name="Goeker M."/>
        </authorList>
    </citation>
    <scope>NUCLEOTIDE SEQUENCE [LARGE SCALE GENOMIC DNA]</scope>
    <source>
        <strain evidence="5 6">DSM 29007</strain>
    </source>
</reference>
<dbReference type="InterPro" id="IPR036059">
    <property type="entry name" value="TldD/PmbA_sf"/>
</dbReference>
<organism evidence="5 6">
    <name type="scientific">Longimicrobium terrae</name>
    <dbReference type="NCBI Taxonomy" id="1639882"/>
    <lineage>
        <taxon>Bacteria</taxon>
        <taxon>Pseudomonadati</taxon>
        <taxon>Gemmatimonadota</taxon>
        <taxon>Longimicrobiia</taxon>
        <taxon>Longimicrobiales</taxon>
        <taxon>Longimicrobiaceae</taxon>
        <taxon>Longimicrobium</taxon>
    </lineage>
</organism>
<feature type="domain" description="Metalloprotease TldD/E C-terminal" evidence="3">
    <location>
        <begin position="225"/>
        <end position="443"/>
    </location>
</feature>
<comment type="similarity">
    <text evidence="1">Belongs to the peptidase U62 family.</text>
</comment>
<dbReference type="RefSeq" id="WP_205761155.1">
    <property type="nucleotide sequence ID" value="NZ_JABDTL010000001.1"/>
</dbReference>
<comment type="caution">
    <text evidence="5">The sequence shown here is derived from an EMBL/GenBank/DDBJ whole genome shotgun (WGS) entry which is preliminary data.</text>
</comment>
<evidence type="ECO:0000313" key="5">
    <source>
        <dbReference type="EMBL" id="MBB6068997.1"/>
    </source>
</evidence>
<evidence type="ECO:0000313" key="6">
    <source>
        <dbReference type="Proteomes" id="UP000582837"/>
    </source>
</evidence>
<sequence length="449" mass="48706">MAEPRYLSRADSEALAQKILSYSTADEARVNLNSQTTGNTRFAMNQVSTSGDAYDSSITVSSAFGKKVASATTNRLDDEGLRAVVQTSERLARLVPEDPEYLGELGAQTYVPVEPYFDSTANMTPAQRAQAVRQVAEPAARQGMLSTGFLTHYTGSQAVATKRGLFAYARGTGSSFTTTVRTPDGTGSGWAGGGENDWSKMNIAELGERAIRKAELSRNPKAVEPGEWTVILEPTAVANLVNLMVFGMQARGADEGRSFFSKQGGGNKIGEKFLDERVSIISDPADPRTATTPFTGEGLPNNRTTWVQNGVLKNLVYGRFWAQKNNVQPTGFPGAYAMSGGNSSIEEMIRSTERGLLVTRLWYIRPVDPRTILYTGLTRDGTFLIENGRITSSVKNLRWNESPIFLLNNIDMMSEPVRVTSSEDGDGGSVLVPAIKARDFTFTSLSDAV</sequence>
<dbReference type="GO" id="GO:0006508">
    <property type="term" value="P:proteolysis"/>
    <property type="evidence" value="ECO:0007669"/>
    <property type="project" value="UniProtKB-KW"/>
</dbReference>
<keyword evidence="5" id="KW-0378">Hydrolase</keyword>
<evidence type="ECO:0000259" key="2">
    <source>
        <dbReference type="Pfam" id="PF01523"/>
    </source>
</evidence>
<dbReference type="Gene3D" id="3.30.2290.10">
    <property type="entry name" value="PmbA/TldD superfamily"/>
    <property type="match status" value="1"/>
</dbReference>
<dbReference type="PANTHER" id="PTHR43666:SF1">
    <property type="entry name" value="CONSERVED PROTEIN"/>
    <property type="match status" value="1"/>
</dbReference>
<protein>
    <submittedName>
        <fullName evidence="5">Putative Zn-dependent protease</fullName>
    </submittedName>
</protein>
<dbReference type="Pfam" id="PF19289">
    <property type="entry name" value="PmbA_TldD_3rd"/>
    <property type="match status" value="1"/>
</dbReference>